<evidence type="ECO:0000313" key="5">
    <source>
        <dbReference type="EMBL" id="PWF23283.1"/>
    </source>
</evidence>
<dbReference type="InterPro" id="IPR000184">
    <property type="entry name" value="Bac_surfAg_D15"/>
</dbReference>
<dbReference type="GO" id="GO:0019867">
    <property type="term" value="C:outer membrane"/>
    <property type="evidence" value="ECO:0007669"/>
    <property type="project" value="InterPro"/>
</dbReference>
<accession>A0A2V1K2B7</accession>
<dbReference type="Pfam" id="PF01103">
    <property type="entry name" value="Omp85"/>
    <property type="match status" value="1"/>
</dbReference>
<dbReference type="Proteomes" id="UP000245212">
    <property type="component" value="Unassembled WGS sequence"/>
</dbReference>
<evidence type="ECO:0000256" key="3">
    <source>
        <dbReference type="SAM" id="MobiDB-lite"/>
    </source>
</evidence>
<proteinExistence type="predicted"/>
<dbReference type="EMBL" id="QETA01000003">
    <property type="protein sequence ID" value="PWF23283.1"/>
    <property type="molecule type" value="Genomic_DNA"/>
</dbReference>
<name>A0A2V1K2B7_9BURK</name>
<evidence type="ECO:0000259" key="4">
    <source>
        <dbReference type="Pfam" id="PF01103"/>
    </source>
</evidence>
<dbReference type="AlphaFoldDB" id="A0A2V1K2B7"/>
<dbReference type="Gene3D" id="2.40.160.50">
    <property type="entry name" value="membrane protein fhac: a member of the omp85/tpsb transporter family"/>
    <property type="match status" value="1"/>
</dbReference>
<feature type="region of interest" description="Disordered" evidence="3">
    <location>
        <begin position="1"/>
        <end position="20"/>
    </location>
</feature>
<feature type="compositionally biased region" description="Basic and acidic residues" evidence="3">
    <location>
        <begin position="1"/>
        <end position="14"/>
    </location>
</feature>
<reference evidence="6" key="1">
    <citation type="submission" date="2018-05" db="EMBL/GenBank/DDBJ databases">
        <authorList>
            <person name="Li Y."/>
        </authorList>
    </citation>
    <scope>NUCLEOTIDE SEQUENCE [LARGE SCALE GENOMIC DNA]</scope>
    <source>
        <strain evidence="6">3d-2-2</strain>
    </source>
</reference>
<keyword evidence="2" id="KW-0472">Membrane</keyword>
<evidence type="ECO:0000313" key="6">
    <source>
        <dbReference type="Proteomes" id="UP000245212"/>
    </source>
</evidence>
<evidence type="ECO:0000256" key="1">
    <source>
        <dbReference type="ARBA" id="ARBA00004370"/>
    </source>
</evidence>
<comment type="subcellular location">
    <subcellularLocation>
        <location evidence="1">Membrane</location>
    </subcellularLocation>
</comment>
<dbReference type="Gene3D" id="3.10.20.310">
    <property type="entry name" value="membrane protein fhac"/>
    <property type="match status" value="2"/>
</dbReference>
<evidence type="ECO:0000256" key="2">
    <source>
        <dbReference type="ARBA" id="ARBA00023136"/>
    </source>
</evidence>
<keyword evidence="6" id="KW-1185">Reference proteome</keyword>
<gene>
    <name evidence="5" type="ORF">DD235_09890</name>
</gene>
<sequence length="585" mass="65069">MAAEQEASRPESIRPEVTIDPGGVGPEVLQAIMGSVDVIVRLAEDMDGGESTRLRRRAYEAALSALATQGYFEPVVTLEVGTDFAGETWDFVIEPGKRAVVRKVDLEFTGAASRPEFAERRETWRQDWQLPAGDIFINKAWSQAKADLLNQVGEQDFFLARLAHSQARVDPEAGAVDVSVTIDSGPRVLLGELKVEGLRRTPEELIDYYVRYKPGQPYERDQFVTWQQQLQSTNFFRGAFVYPEQPTADDDVVVKSDGDLTLPVQVQVTEAAARRYAFSLGLDSDVGVRAEAQYRQNIVFGLPLTMETGIGLDRKRQRAYLDFYLPPDANGYKDSIGLLADRSDINGLDVTRLALGATRFIGWRSETNRRVDYEARYGALLAHDRVRLEDGEPYSLPSASLTAEWLRRDVNDKYDPRDGNLIVLGTGGGMTLDDGKPYLRGSLRVQTWWPLSKRDILSLHAEVGKVWANDQVQVPDDFGYRTGGARSIRGYKYRSIGEHRDGAVIGARTLALAGIEYTHYFNDTVGMAVFVDAGDAAASFKDMKVFTGYGAGARVRTPAGPLELDLAWGQRDHRLRLHFSLGIAF</sequence>
<feature type="domain" description="Bacterial surface antigen (D15)" evidence="4">
    <location>
        <begin position="300"/>
        <end position="585"/>
    </location>
</feature>
<comment type="caution">
    <text evidence="5">The sequence shown here is derived from an EMBL/GenBank/DDBJ whole genome shotgun (WGS) entry which is preliminary data.</text>
</comment>
<protein>
    <recommendedName>
        <fullName evidence="4">Bacterial surface antigen (D15) domain-containing protein</fullName>
    </recommendedName>
</protein>
<organism evidence="5 6">
    <name type="scientific">Corticimicrobacter populi</name>
    <dbReference type="NCBI Taxonomy" id="2175229"/>
    <lineage>
        <taxon>Bacteria</taxon>
        <taxon>Pseudomonadati</taxon>
        <taxon>Pseudomonadota</taxon>
        <taxon>Betaproteobacteria</taxon>
        <taxon>Burkholderiales</taxon>
        <taxon>Alcaligenaceae</taxon>
        <taxon>Corticimicrobacter</taxon>
    </lineage>
</organism>